<dbReference type="InterPro" id="IPR050493">
    <property type="entry name" value="FAD-dep_Monooxygenase_BioMet"/>
</dbReference>
<feature type="domain" description="FAD-binding" evidence="6">
    <location>
        <begin position="9"/>
        <end position="357"/>
    </location>
</feature>
<comment type="similarity">
    <text evidence="1">Belongs to the paxM FAD-dependent monooxygenase family.</text>
</comment>
<keyword evidence="2" id="KW-0285">Flavoprotein</keyword>
<keyword evidence="8" id="KW-1185">Reference proteome</keyword>
<organism evidence="7 8">
    <name type="scientific">Aspergillus cavernicola</name>
    <dbReference type="NCBI Taxonomy" id="176166"/>
    <lineage>
        <taxon>Eukaryota</taxon>
        <taxon>Fungi</taxon>
        <taxon>Dikarya</taxon>
        <taxon>Ascomycota</taxon>
        <taxon>Pezizomycotina</taxon>
        <taxon>Eurotiomycetes</taxon>
        <taxon>Eurotiomycetidae</taxon>
        <taxon>Eurotiales</taxon>
        <taxon>Aspergillaceae</taxon>
        <taxon>Aspergillus</taxon>
        <taxon>Aspergillus subgen. Nidulantes</taxon>
    </lineage>
</organism>
<proteinExistence type="inferred from homology"/>
<evidence type="ECO:0000313" key="7">
    <source>
        <dbReference type="EMBL" id="KAL2827944.1"/>
    </source>
</evidence>
<evidence type="ECO:0000256" key="5">
    <source>
        <dbReference type="ARBA" id="ARBA00023033"/>
    </source>
</evidence>
<dbReference type="Pfam" id="PF01494">
    <property type="entry name" value="FAD_binding_3"/>
    <property type="match status" value="1"/>
</dbReference>
<dbReference type="Proteomes" id="UP001610335">
    <property type="component" value="Unassembled WGS sequence"/>
</dbReference>
<accession>A0ABR4IJJ6</accession>
<dbReference type="SUPFAM" id="SSF51905">
    <property type="entry name" value="FAD/NAD(P)-binding domain"/>
    <property type="match status" value="1"/>
</dbReference>
<evidence type="ECO:0000259" key="6">
    <source>
        <dbReference type="Pfam" id="PF01494"/>
    </source>
</evidence>
<evidence type="ECO:0000313" key="8">
    <source>
        <dbReference type="Proteomes" id="UP001610335"/>
    </source>
</evidence>
<evidence type="ECO:0000256" key="1">
    <source>
        <dbReference type="ARBA" id="ARBA00007992"/>
    </source>
</evidence>
<dbReference type="InterPro" id="IPR036188">
    <property type="entry name" value="FAD/NAD-bd_sf"/>
</dbReference>
<comment type="caution">
    <text evidence="7">The sequence shown here is derived from an EMBL/GenBank/DDBJ whole genome shotgun (WGS) entry which is preliminary data.</text>
</comment>
<dbReference type="PANTHER" id="PTHR13789:SF317">
    <property type="entry name" value="FAD-BINDING DOMAIN-CONTAINING PROTEIN-RELATED"/>
    <property type="match status" value="1"/>
</dbReference>
<protein>
    <recommendedName>
        <fullName evidence="6">FAD-binding domain-containing protein</fullName>
    </recommendedName>
</protein>
<dbReference type="SUPFAM" id="SSF54373">
    <property type="entry name" value="FAD-linked reductases, C-terminal domain"/>
    <property type="match status" value="1"/>
</dbReference>
<evidence type="ECO:0000256" key="3">
    <source>
        <dbReference type="ARBA" id="ARBA00022827"/>
    </source>
</evidence>
<dbReference type="PANTHER" id="PTHR13789">
    <property type="entry name" value="MONOOXYGENASE"/>
    <property type="match status" value="1"/>
</dbReference>
<sequence>MQASQPLSIVVVGAGISGLTAAIALGKQGHRVVVLEKSKFNRETGAAINLAPNCTAVLEWLDIDPRQFGGTVLERMDYNDNQGNLKYFKDFSGVRQSWQAEYYLVHRADLHNALKDRARQTAEIHTGCKIVDIDISTNRPSVTLDDGRIFKGDLLIGADGLNSIVRNQIAPEASPPTPSDKSCFRWLLPASDLRQLAVTKDVVQPGVFIEWAAPKSRLVVYPCSDNEILNLCAFIPTADAGELGQGWESSGNKNALVNSFAEFSPAVREFIERADDDLKVWQLFDMEALPRWVTGRAALIGDSAHPFQPFLGQGGAMAIEDAVSLAILLPLGTALEDIPSRLSLYETARRPRVEMTLKYTRLNGRDEGDVLATKITAAEMVRFMEIVISHNEVVHSTAIMQDYLLGNISSTRNIVVEPRA</sequence>
<evidence type="ECO:0000256" key="2">
    <source>
        <dbReference type="ARBA" id="ARBA00022630"/>
    </source>
</evidence>
<name>A0ABR4IJJ6_9EURO</name>
<dbReference type="InterPro" id="IPR002938">
    <property type="entry name" value="FAD-bd"/>
</dbReference>
<evidence type="ECO:0000256" key="4">
    <source>
        <dbReference type="ARBA" id="ARBA00023002"/>
    </source>
</evidence>
<reference evidence="7 8" key="1">
    <citation type="submission" date="2024-07" db="EMBL/GenBank/DDBJ databases">
        <title>Section-level genome sequencing and comparative genomics of Aspergillus sections Usti and Cavernicolus.</title>
        <authorList>
            <consortium name="Lawrence Berkeley National Laboratory"/>
            <person name="Nybo J.L."/>
            <person name="Vesth T.C."/>
            <person name="Theobald S."/>
            <person name="Frisvad J.C."/>
            <person name="Larsen T.O."/>
            <person name="Kjaerboelling I."/>
            <person name="Rothschild-Mancinelli K."/>
            <person name="Lyhne E.K."/>
            <person name="Kogle M.E."/>
            <person name="Barry K."/>
            <person name="Clum A."/>
            <person name="Na H."/>
            <person name="Ledsgaard L."/>
            <person name="Lin J."/>
            <person name="Lipzen A."/>
            <person name="Kuo A."/>
            <person name="Riley R."/>
            <person name="Mondo S."/>
            <person name="LaButti K."/>
            <person name="Haridas S."/>
            <person name="Pangalinan J."/>
            <person name="Salamov A.A."/>
            <person name="Simmons B.A."/>
            <person name="Magnuson J.K."/>
            <person name="Chen J."/>
            <person name="Drula E."/>
            <person name="Henrissat B."/>
            <person name="Wiebenga A."/>
            <person name="Lubbers R.J."/>
            <person name="Gomes A.C."/>
            <person name="Makela M.R."/>
            <person name="Stajich J."/>
            <person name="Grigoriev I.V."/>
            <person name="Mortensen U.H."/>
            <person name="De vries R.P."/>
            <person name="Baker S.E."/>
            <person name="Andersen M.R."/>
        </authorList>
    </citation>
    <scope>NUCLEOTIDE SEQUENCE [LARGE SCALE GENOMIC DNA]</scope>
    <source>
        <strain evidence="7 8">CBS 600.67</strain>
    </source>
</reference>
<gene>
    <name evidence="7" type="ORF">BDW59DRAFT_53118</name>
</gene>
<keyword evidence="5" id="KW-0503">Monooxygenase</keyword>
<dbReference type="PRINTS" id="PR00420">
    <property type="entry name" value="RNGMNOXGNASE"/>
</dbReference>
<dbReference type="EMBL" id="JBFXLS010000022">
    <property type="protein sequence ID" value="KAL2827944.1"/>
    <property type="molecule type" value="Genomic_DNA"/>
</dbReference>
<dbReference type="Gene3D" id="3.50.50.60">
    <property type="entry name" value="FAD/NAD(P)-binding domain"/>
    <property type="match status" value="1"/>
</dbReference>
<keyword evidence="4" id="KW-0560">Oxidoreductase</keyword>
<keyword evidence="3" id="KW-0274">FAD</keyword>